<dbReference type="EMBL" id="ML978266">
    <property type="protein sequence ID" value="KAF2025428.1"/>
    <property type="molecule type" value="Genomic_DNA"/>
</dbReference>
<feature type="region of interest" description="Disordered" evidence="1">
    <location>
        <begin position="1"/>
        <end position="87"/>
    </location>
</feature>
<evidence type="ECO:0000256" key="1">
    <source>
        <dbReference type="SAM" id="MobiDB-lite"/>
    </source>
</evidence>
<evidence type="ECO:0000313" key="4">
    <source>
        <dbReference type="Proteomes" id="UP000799777"/>
    </source>
</evidence>
<feature type="compositionally biased region" description="Low complexity" evidence="1">
    <location>
        <begin position="67"/>
        <end position="87"/>
    </location>
</feature>
<feature type="compositionally biased region" description="Polar residues" evidence="1">
    <location>
        <begin position="1"/>
        <end position="12"/>
    </location>
</feature>
<keyword evidence="2" id="KW-1133">Transmembrane helix</keyword>
<proteinExistence type="predicted"/>
<sequence length="634" mass="65437">MASPQESITTVSGRRCTRSRARTAVSSIFTTSEATVVTPTEVTTSTTAEQAPQIQTSAEAPPPPPASSSTTAQADQPAATPTTTQAAVSSAAGTISAIPTPKSTTTPIALAIIAPSEPAAAAPPLKGPVGAAQPAVLSSQAVVIESAFSAIPTTTSSNTISTAVLLPNPNQSTPSFTASGAIQSAVLQTSLTPDPAQSSQVDSPSDSTSVNTPIAALPPPTTTSGASRQTGDAAAGIIAPEQGGGGDSGLTIPSTGNANIGGIVGGVLGGVAGLALISALLFFCLRKRKSKEPRWIEKRVEAPRFVENVKAIPAGVGVMFAKARGMRKGPAGNPYRRHSQNESVSSIYSTNTNGRVRSMSEPQGLVAGDPLMRRSSSRKSERNLLRKKNGSISSQLAFAGILEEKDTGFDPFADPEPPRILHLSNPDAASPRGPVTPQPAATSARLPNNPFASPFDDPANAQSGSKVSLPIQGHRRNQSAASALSSHPPSFIFPGPSPTINKGPTGLPPPNQALLPKTYQRRSSMALPTFDTTSTGASRDSELLRFGEPGPSRPGTNLFTPGLPTGRTVRQSDPFDLDRPEVLGFGNVVGRREVRASVTRQATRGKRTSSAGNWGSTNDGPYPPLNFTPFTPRR</sequence>
<feature type="compositionally biased region" description="Low complexity" evidence="1">
    <location>
        <begin position="30"/>
        <end position="59"/>
    </location>
</feature>
<dbReference type="Proteomes" id="UP000799777">
    <property type="component" value="Unassembled WGS sequence"/>
</dbReference>
<evidence type="ECO:0000313" key="3">
    <source>
        <dbReference type="EMBL" id="KAF2025428.1"/>
    </source>
</evidence>
<dbReference type="OrthoDB" id="3936275at2759"/>
<keyword evidence="2" id="KW-0812">Transmembrane</keyword>
<keyword evidence="4" id="KW-1185">Reference proteome</keyword>
<name>A0A9P4LHF9_9PLEO</name>
<evidence type="ECO:0000256" key="2">
    <source>
        <dbReference type="SAM" id="Phobius"/>
    </source>
</evidence>
<comment type="caution">
    <text evidence="3">The sequence shown here is derived from an EMBL/GenBank/DDBJ whole genome shotgun (WGS) entry which is preliminary data.</text>
</comment>
<organism evidence="3 4">
    <name type="scientific">Setomelanomma holmii</name>
    <dbReference type="NCBI Taxonomy" id="210430"/>
    <lineage>
        <taxon>Eukaryota</taxon>
        <taxon>Fungi</taxon>
        <taxon>Dikarya</taxon>
        <taxon>Ascomycota</taxon>
        <taxon>Pezizomycotina</taxon>
        <taxon>Dothideomycetes</taxon>
        <taxon>Pleosporomycetidae</taxon>
        <taxon>Pleosporales</taxon>
        <taxon>Pleosporineae</taxon>
        <taxon>Phaeosphaeriaceae</taxon>
        <taxon>Setomelanomma</taxon>
    </lineage>
</organism>
<accession>A0A9P4LHF9</accession>
<keyword evidence="2" id="KW-0472">Membrane</keyword>
<feature type="region of interest" description="Disordered" evidence="1">
    <location>
        <begin position="546"/>
        <end position="566"/>
    </location>
</feature>
<feature type="region of interest" description="Disordered" evidence="1">
    <location>
        <begin position="350"/>
        <end position="388"/>
    </location>
</feature>
<gene>
    <name evidence="3" type="ORF">EK21DRAFT_93256</name>
</gene>
<dbReference type="AlphaFoldDB" id="A0A9P4LHF9"/>
<feature type="compositionally biased region" description="Low complexity" evidence="1">
    <location>
        <begin position="193"/>
        <end position="215"/>
    </location>
</feature>
<feature type="transmembrane region" description="Helical" evidence="2">
    <location>
        <begin position="260"/>
        <end position="285"/>
    </location>
</feature>
<protein>
    <submittedName>
        <fullName evidence="3">Uncharacterized protein</fullName>
    </submittedName>
</protein>
<feature type="region of interest" description="Disordered" evidence="1">
    <location>
        <begin position="191"/>
        <end position="231"/>
    </location>
</feature>
<feature type="compositionally biased region" description="Polar residues" evidence="1">
    <location>
        <begin position="598"/>
        <end position="619"/>
    </location>
</feature>
<feature type="region of interest" description="Disordered" evidence="1">
    <location>
        <begin position="596"/>
        <end position="634"/>
    </location>
</feature>
<feature type="region of interest" description="Disordered" evidence="1">
    <location>
        <begin position="407"/>
        <end position="466"/>
    </location>
</feature>
<reference evidence="3" key="1">
    <citation type="journal article" date="2020" name="Stud. Mycol.">
        <title>101 Dothideomycetes genomes: a test case for predicting lifestyles and emergence of pathogens.</title>
        <authorList>
            <person name="Haridas S."/>
            <person name="Albert R."/>
            <person name="Binder M."/>
            <person name="Bloem J."/>
            <person name="Labutti K."/>
            <person name="Salamov A."/>
            <person name="Andreopoulos B."/>
            <person name="Baker S."/>
            <person name="Barry K."/>
            <person name="Bills G."/>
            <person name="Bluhm B."/>
            <person name="Cannon C."/>
            <person name="Castanera R."/>
            <person name="Culley D."/>
            <person name="Daum C."/>
            <person name="Ezra D."/>
            <person name="Gonzalez J."/>
            <person name="Henrissat B."/>
            <person name="Kuo A."/>
            <person name="Liang C."/>
            <person name="Lipzen A."/>
            <person name="Lutzoni F."/>
            <person name="Magnuson J."/>
            <person name="Mondo S."/>
            <person name="Nolan M."/>
            <person name="Ohm R."/>
            <person name="Pangilinan J."/>
            <person name="Park H.-J."/>
            <person name="Ramirez L."/>
            <person name="Alfaro M."/>
            <person name="Sun H."/>
            <person name="Tritt A."/>
            <person name="Yoshinaga Y."/>
            <person name="Zwiers L.-H."/>
            <person name="Turgeon B."/>
            <person name="Goodwin S."/>
            <person name="Spatafora J."/>
            <person name="Crous P."/>
            <person name="Grigoriev I."/>
        </authorList>
    </citation>
    <scope>NUCLEOTIDE SEQUENCE</scope>
    <source>
        <strain evidence="3">CBS 110217</strain>
    </source>
</reference>